<evidence type="ECO:0000313" key="9">
    <source>
        <dbReference type="EMBL" id="PSL03240.1"/>
    </source>
</evidence>
<evidence type="ECO:0000256" key="6">
    <source>
        <dbReference type="ARBA" id="ARBA00047512"/>
    </source>
</evidence>
<dbReference type="EMBL" id="PYGE01000008">
    <property type="protein sequence ID" value="PSL03240.1"/>
    <property type="molecule type" value="Genomic_DNA"/>
</dbReference>
<dbReference type="GO" id="GO:0008889">
    <property type="term" value="F:glycerophosphodiester phosphodiesterase activity"/>
    <property type="evidence" value="ECO:0007669"/>
    <property type="project" value="UniProtKB-EC"/>
</dbReference>
<comment type="catalytic activity">
    <reaction evidence="6">
        <text>a sn-glycero-3-phosphodiester + H2O = an alcohol + sn-glycerol 3-phosphate + H(+)</text>
        <dbReference type="Rhea" id="RHEA:12969"/>
        <dbReference type="ChEBI" id="CHEBI:15377"/>
        <dbReference type="ChEBI" id="CHEBI:15378"/>
        <dbReference type="ChEBI" id="CHEBI:30879"/>
        <dbReference type="ChEBI" id="CHEBI:57597"/>
        <dbReference type="ChEBI" id="CHEBI:83408"/>
        <dbReference type="EC" id="3.1.4.46"/>
    </reaction>
</comment>
<evidence type="ECO:0000256" key="5">
    <source>
        <dbReference type="ARBA" id="ARBA00022801"/>
    </source>
</evidence>
<dbReference type="EC" id="3.1.4.46" evidence="2"/>
<dbReference type="InterPro" id="IPR017946">
    <property type="entry name" value="PLC-like_Pdiesterase_TIM-brl"/>
</dbReference>
<organism evidence="9 10">
    <name type="scientific">Haloactinopolyspora alba</name>
    <dbReference type="NCBI Taxonomy" id="648780"/>
    <lineage>
        <taxon>Bacteria</taxon>
        <taxon>Bacillati</taxon>
        <taxon>Actinomycetota</taxon>
        <taxon>Actinomycetes</taxon>
        <taxon>Jiangellales</taxon>
        <taxon>Jiangellaceae</taxon>
        <taxon>Haloactinopolyspora</taxon>
    </lineage>
</organism>
<gene>
    <name evidence="9" type="ORF">CLV30_108152</name>
</gene>
<keyword evidence="3" id="KW-0732">Signal</keyword>
<dbReference type="InterPro" id="IPR030395">
    <property type="entry name" value="GP_PDE_dom"/>
</dbReference>
<evidence type="ECO:0000256" key="2">
    <source>
        <dbReference type="ARBA" id="ARBA00012247"/>
    </source>
</evidence>
<evidence type="ECO:0000256" key="4">
    <source>
        <dbReference type="ARBA" id="ARBA00022798"/>
    </source>
</evidence>
<reference evidence="9 10" key="1">
    <citation type="submission" date="2018-03" db="EMBL/GenBank/DDBJ databases">
        <title>Genomic Encyclopedia of Archaeal and Bacterial Type Strains, Phase II (KMG-II): from individual species to whole genera.</title>
        <authorList>
            <person name="Goeker M."/>
        </authorList>
    </citation>
    <scope>NUCLEOTIDE SEQUENCE [LARGE SCALE GENOMIC DNA]</scope>
    <source>
        <strain evidence="9 10">DSM 45211</strain>
    </source>
</reference>
<proteinExistence type="inferred from homology"/>
<keyword evidence="4" id="KW-0319">Glycerol metabolism</keyword>
<accession>A0A2P8E191</accession>
<evidence type="ECO:0000256" key="7">
    <source>
        <dbReference type="SAM" id="MobiDB-lite"/>
    </source>
</evidence>
<sequence>MTRSLRSLTSVFRTSTGPAAPVVVAHRGACGYRPEHTLAAYRLAIDLGADYIEPDLVLSADGVLVARHDAELAASTDVADRPEFAARRRTATVSGREVCGWFVDDFTVAELKTLSMRERIPGLRPRNRAYDGRFRIPTFDEIVDEAIRAGRERGRPVGLYVELKRATDLAEAGREPEDALLDALRGFRLERAGVRVLVESFEPSVLRRLARRSSLTLVQRVDIAGRPYEWERASDGRRYADMLTPGGLREMSSYASVLGAHKSLLLPRDPEGRLGRPGRLIGDAHELGMAVHAWTFRNENTFLPAEHRRGSEPGAHGDAAGEYAAFFAAGVDGVVSDHPDTALAARAEYLAGQTPASSGSRSRRSLFNDAIRPARPMETNRTGAATSRPDRPRTS</sequence>
<comment type="similarity">
    <text evidence="1">Belongs to the glycerophosphoryl diester phosphodiesterase family.</text>
</comment>
<evidence type="ECO:0000256" key="1">
    <source>
        <dbReference type="ARBA" id="ARBA00007277"/>
    </source>
</evidence>
<keyword evidence="10" id="KW-1185">Reference proteome</keyword>
<protein>
    <recommendedName>
        <fullName evidence="2">glycerophosphodiester phosphodiesterase</fullName>
        <ecNumber evidence="2">3.1.4.46</ecNumber>
    </recommendedName>
</protein>
<dbReference type="Proteomes" id="UP000243528">
    <property type="component" value="Unassembled WGS sequence"/>
</dbReference>
<dbReference type="GO" id="GO:0006629">
    <property type="term" value="P:lipid metabolic process"/>
    <property type="evidence" value="ECO:0007669"/>
    <property type="project" value="InterPro"/>
</dbReference>
<dbReference type="GO" id="GO:0042597">
    <property type="term" value="C:periplasmic space"/>
    <property type="evidence" value="ECO:0007669"/>
    <property type="project" value="TreeGrafter"/>
</dbReference>
<evidence type="ECO:0000259" key="8">
    <source>
        <dbReference type="PROSITE" id="PS51704"/>
    </source>
</evidence>
<evidence type="ECO:0000313" key="10">
    <source>
        <dbReference type="Proteomes" id="UP000243528"/>
    </source>
</evidence>
<evidence type="ECO:0000256" key="3">
    <source>
        <dbReference type="ARBA" id="ARBA00022729"/>
    </source>
</evidence>
<dbReference type="Gene3D" id="3.20.20.190">
    <property type="entry name" value="Phosphatidylinositol (PI) phosphodiesterase"/>
    <property type="match status" value="1"/>
</dbReference>
<dbReference type="SUPFAM" id="SSF51695">
    <property type="entry name" value="PLC-like phosphodiesterases"/>
    <property type="match status" value="1"/>
</dbReference>
<dbReference type="PROSITE" id="PS51704">
    <property type="entry name" value="GP_PDE"/>
    <property type="match status" value="1"/>
</dbReference>
<dbReference type="AlphaFoldDB" id="A0A2P8E191"/>
<name>A0A2P8E191_9ACTN</name>
<dbReference type="Pfam" id="PF03009">
    <property type="entry name" value="GDPD"/>
    <property type="match status" value="1"/>
</dbReference>
<dbReference type="GO" id="GO:0006071">
    <property type="term" value="P:glycerol metabolic process"/>
    <property type="evidence" value="ECO:0007669"/>
    <property type="project" value="UniProtKB-KW"/>
</dbReference>
<dbReference type="PANTHER" id="PTHR43620:SF7">
    <property type="entry name" value="GLYCEROPHOSPHODIESTER PHOSPHODIESTERASE GDPD5-RELATED"/>
    <property type="match status" value="1"/>
</dbReference>
<keyword evidence="5" id="KW-0378">Hydrolase</keyword>
<dbReference type="PANTHER" id="PTHR43620">
    <property type="entry name" value="GLYCEROPHOSPHORYL DIESTER PHOSPHODIESTERASE"/>
    <property type="match status" value="1"/>
</dbReference>
<feature type="domain" description="GP-PDE" evidence="8">
    <location>
        <begin position="21"/>
        <end position="346"/>
    </location>
</feature>
<feature type="region of interest" description="Disordered" evidence="7">
    <location>
        <begin position="352"/>
        <end position="395"/>
    </location>
</feature>
<comment type="caution">
    <text evidence="9">The sequence shown here is derived from an EMBL/GenBank/DDBJ whole genome shotgun (WGS) entry which is preliminary data.</text>
</comment>